<sequence>RNMCVYVYGAWMTMPCVLTYTDNMHIARLRDQVIDMCAARCVCVCGLHTICTDTQIWSVPR</sequence>
<protein>
    <submittedName>
        <fullName evidence="1">Uncharacterized protein</fullName>
    </submittedName>
</protein>
<accession>E8Z6F1</accession>
<feature type="non-terminal residue" evidence="1">
    <location>
        <position position="1"/>
    </location>
</feature>
<evidence type="ECO:0000313" key="1">
    <source>
        <dbReference type="EMBL" id="ACU45031.1"/>
    </source>
</evidence>
<proteinExistence type="evidence at transcript level"/>
<dbReference type="AlphaFoldDB" id="E8Z6F1"/>
<name>E8Z6F1_PFIPI</name>
<dbReference type="EMBL" id="FJ599979">
    <property type="protein sequence ID" value="ACU45031.1"/>
    <property type="molecule type" value="mRNA"/>
</dbReference>
<organism evidence="1">
    <name type="scientific">Pfiesteria piscicida</name>
    <name type="common">Phantom dinoflagellate</name>
    <dbReference type="NCBI Taxonomy" id="71001"/>
    <lineage>
        <taxon>Eukaryota</taxon>
        <taxon>Sar</taxon>
        <taxon>Alveolata</taxon>
        <taxon>Dinophyceae</taxon>
        <taxon>Peridiniales</taxon>
        <taxon>Pfiesteriaceae</taxon>
        <taxon>Pfiesteria</taxon>
    </lineage>
</organism>
<reference evidence="1" key="2">
    <citation type="book" date="2010" name="PROCEEDINGS OF 13TH INTERNATIONAL CONFERENCE ON HARMFUL ALGAE" publisher="International Society For The Study of Harmful Algae" city="Hong Kong, China">
        <title>Dinoflagellate meta-transcriptomics enabled by spliced leader.</title>
        <editorList>
            <person name="Unknown A."/>
        </editorList>
        <authorList>
            <person name="Lin S."/>
            <person name="Zhang H."/>
        </authorList>
    </citation>
    <scope>NUCLEOTIDE SEQUENCE</scope>
    <source>
        <strain evidence="1">CCMP1831</strain>
    </source>
</reference>
<reference evidence="1" key="1">
    <citation type="submission" date="2008-12" db="EMBL/GenBank/DDBJ databases">
        <authorList>
            <person name="Zhang H."/>
            <person name="Lin S."/>
        </authorList>
    </citation>
    <scope>NUCLEOTIDE SEQUENCE</scope>
    <source>
        <strain evidence="1">CCMP1831</strain>
    </source>
</reference>